<evidence type="ECO:0000313" key="1">
    <source>
        <dbReference type="EMBL" id="OMO52461.1"/>
    </source>
</evidence>
<dbReference type="Gramene" id="OMO52461">
    <property type="protein sequence ID" value="OMO52461"/>
    <property type="gene ID" value="CCACVL1_29221"/>
</dbReference>
<reference evidence="1 2" key="1">
    <citation type="submission" date="2013-09" db="EMBL/GenBank/DDBJ databases">
        <title>Corchorus capsularis genome sequencing.</title>
        <authorList>
            <person name="Alam M."/>
            <person name="Haque M.S."/>
            <person name="Islam M.S."/>
            <person name="Emdad E.M."/>
            <person name="Islam M.M."/>
            <person name="Ahmed B."/>
            <person name="Halim A."/>
            <person name="Hossen Q.M.M."/>
            <person name="Hossain M.Z."/>
            <person name="Ahmed R."/>
            <person name="Khan M.M."/>
            <person name="Islam R."/>
            <person name="Rashid M.M."/>
            <person name="Khan S.A."/>
            <person name="Rahman M.S."/>
            <person name="Alam M."/>
        </authorList>
    </citation>
    <scope>NUCLEOTIDE SEQUENCE [LARGE SCALE GENOMIC DNA]</scope>
    <source>
        <strain evidence="2">cv. CVL-1</strain>
        <tissue evidence="1">Whole seedling</tissue>
    </source>
</reference>
<sequence length="118" mass="13155">MASAGSLEALVERRVTGFPVIDDDWTLLNSILVRCYLSVDIMYLATTSATKVYIDLDIPETRLIRRRFDDYNEAVKILKANAFQSQAKGSKNEPLVATVPISPRESCAKTEDEVATEN</sequence>
<dbReference type="EMBL" id="AWWV01015505">
    <property type="protein sequence ID" value="OMO52461.1"/>
    <property type="molecule type" value="Genomic_DNA"/>
</dbReference>
<dbReference type="Gene3D" id="3.10.580.10">
    <property type="entry name" value="CBS-domain"/>
    <property type="match status" value="1"/>
</dbReference>
<keyword evidence="2" id="KW-1185">Reference proteome</keyword>
<protein>
    <submittedName>
        <fullName evidence="1">Uncharacterized protein</fullName>
    </submittedName>
</protein>
<dbReference type="Proteomes" id="UP000188268">
    <property type="component" value="Unassembled WGS sequence"/>
</dbReference>
<evidence type="ECO:0000313" key="2">
    <source>
        <dbReference type="Proteomes" id="UP000188268"/>
    </source>
</evidence>
<accession>A0A1R3G2Z2</accession>
<dbReference type="InterPro" id="IPR046342">
    <property type="entry name" value="CBS_dom_sf"/>
</dbReference>
<dbReference type="OrthoDB" id="418595at2759"/>
<name>A0A1R3G2Z2_COCAP</name>
<gene>
    <name evidence="1" type="ORF">CCACVL1_29221</name>
</gene>
<proteinExistence type="predicted"/>
<organism evidence="1 2">
    <name type="scientific">Corchorus capsularis</name>
    <name type="common">Jute</name>
    <dbReference type="NCBI Taxonomy" id="210143"/>
    <lineage>
        <taxon>Eukaryota</taxon>
        <taxon>Viridiplantae</taxon>
        <taxon>Streptophyta</taxon>
        <taxon>Embryophyta</taxon>
        <taxon>Tracheophyta</taxon>
        <taxon>Spermatophyta</taxon>
        <taxon>Magnoliopsida</taxon>
        <taxon>eudicotyledons</taxon>
        <taxon>Gunneridae</taxon>
        <taxon>Pentapetalae</taxon>
        <taxon>rosids</taxon>
        <taxon>malvids</taxon>
        <taxon>Malvales</taxon>
        <taxon>Malvaceae</taxon>
        <taxon>Grewioideae</taxon>
        <taxon>Apeibeae</taxon>
        <taxon>Corchorus</taxon>
    </lineage>
</organism>
<comment type="caution">
    <text evidence="1">The sequence shown here is derived from an EMBL/GenBank/DDBJ whole genome shotgun (WGS) entry which is preliminary data.</text>
</comment>
<dbReference type="AlphaFoldDB" id="A0A1R3G2Z2"/>